<accession>A0A2H0V9B0</accession>
<evidence type="ECO:0000313" key="2">
    <source>
        <dbReference type="EMBL" id="PIR95678.1"/>
    </source>
</evidence>
<proteinExistence type="predicted"/>
<organism evidence="2 3">
    <name type="scientific">Candidatus Falkowbacteria bacterium CG10_big_fil_rev_8_21_14_0_10_37_18</name>
    <dbReference type="NCBI Taxonomy" id="1974562"/>
    <lineage>
        <taxon>Bacteria</taxon>
        <taxon>Candidatus Falkowiibacteriota</taxon>
    </lineage>
</organism>
<evidence type="ECO:0000256" key="1">
    <source>
        <dbReference type="SAM" id="MobiDB-lite"/>
    </source>
</evidence>
<sequence>MPVEKIIESVHPETPGSASQVEQLKGAEQKIEKISTHPAEKLREIIKPITKTSSKPTRSSAANSWQEKRAVVIDNILAEGLNDIFLKMNASEQKAFKLKGEETVTKINELLSHTKVKVNKIIALIRDWLKLIPGINKFFLEQETKIKADKIIKIKNKF</sequence>
<feature type="compositionally biased region" description="Basic and acidic residues" evidence="1">
    <location>
        <begin position="1"/>
        <end position="11"/>
    </location>
</feature>
<dbReference type="AlphaFoldDB" id="A0A2H0V9B0"/>
<gene>
    <name evidence="2" type="ORF">COT93_00935</name>
</gene>
<name>A0A2H0V9B0_9BACT</name>
<comment type="caution">
    <text evidence="2">The sequence shown here is derived from an EMBL/GenBank/DDBJ whole genome shotgun (WGS) entry which is preliminary data.</text>
</comment>
<feature type="region of interest" description="Disordered" evidence="1">
    <location>
        <begin position="1"/>
        <end position="21"/>
    </location>
</feature>
<reference evidence="3" key="1">
    <citation type="submission" date="2017-09" db="EMBL/GenBank/DDBJ databases">
        <title>Depth-based differentiation of microbial function through sediment-hosted aquifers and enrichment of novel symbionts in the deep terrestrial subsurface.</title>
        <authorList>
            <person name="Probst A.J."/>
            <person name="Ladd B."/>
            <person name="Jarett J.K."/>
            <person name="Geller-Mcgrath D.E."/>
            <person name="Sieber C.M.K."/>
            <person name="Emerson J.B."/>
            <person name="Anantharaman K."/>
            <person name="Thomas B.C."/>
            <person name="Malmstrom R."/>
            <person name="Stieglmeier M."/>
            <person name="Klingl A."/>
            <person name="Woyke T."/>
            <person name="Ryan C.M."/>
            <person name="Banfield J.F."/>
        </authorList>
    </citation>
    <scope>NUCLEOTIDE SEQUENCE [LARGE SCALE GENOMIC DNA]</scope>
</reference>
<protein>
    <submittedName>
        <fullName evidence="2">Uncharacterized protein</fullName>
    </submittedName>
</protein>
<dbReference type="Proteomes" id="UP000229972">
    <property type="component" value="Unassembled WGS sequence"/>
</dbReference>
<evidence type="ECO:0000313" key="3">
    <source>
        <dbReference type="Proteomes" id="UP000229972"/>
    </source>
</evidence>
<dbReference type="EMBL" id="PFAL01000012">
    <property type="protein sequence ID" value="PIR95678.1"/>
    <property type="molecule type" value="Genomic_DNA"/>
</dbReference>